<keyword evidence="14" id="KW-0539">Nucleus</keyword>
<evidence type="ECO:0000256" key="4">
    <source>
        <dbReference type="ARBA" id="ARBA00009028"/>
    </source>
</evidence>
<gene>
    <name evidence="19" type="ORF">AV274_5172</name>
</gene>
<sequence>MDAENTFRILVATDNHLGYKEDDPVIGNDTFEAFEYILRTAREMHVDFLLLGGDLFDANKPSRSTLNKTIELLNKYCLGSGDIDFTYLPTDDSPLAVLPVNYEDENLNIALPVFAIHGNHDDPTREGAEGEALSALDILSSTRLVNYFARIENVEDIRIKPILFQKGSTKLAIYGMGYVPDERLSRMFEQHHVTFFQPPDDDNWFHLFIIHQNCESRRNLRSMRLDLLPRFLQLVIWGHEHECCIDPSWNDEGQFHTMQPGSSCITSLTESETKPKKIALVEIKGKNFRVNPIVIPNMRKFVFKSIALCNYKQLDPASPAIANDIEAVLDDEMEGILHQIQNEAKLPLVRLAVDATGFPSIPVQIYGAKFVGKIANPNTLLYWRRKHVTSASREPGEAEAGEIVSGMAQFDMMSTMIENSLKEMGGLTILSNRHMHEALSQYVNKGCSTSWNYMLQHFDKLVDSTLSSLDVAGANPDNIIKVIKEDYDRDGVGYFSSLTRDMQGEEDSDDSDAEPEPKRATQQEETEYRDA</sequence>
<feature type="compositionally biased region" description="Basic and acidic residues" evidence="17">
    <location>
        <begin position="515"/>
        <end position="531"/>
    </location>
</feature>
<dbReference type="AlphaFoldDB" id="A0A196S808"/>
<evidence type="ECO:0000256" key="16">
    <source>
        <dbReference type="PIRSR" id="PIRSR000882-1"/>
    </source>
</evidence>
<evidence type="ECO:0000313" key="19">
    <source>
        <dbReference type="EMBL" id="OAO13168.1"/>
    </source>
</evidence>
<dbReference type="InterPro" id="IPR007281">
    <property type="entry name" value="Mre11_DNA-bd"/>
</dbReference>
<evidence type="ECO:0000256" key="3">
    <source>
        <dbReference type="ARBA" id="ARBA00004286"/>
    </source>
</evidence>
<evidence type="ECO:0000256" key="17">
    <source>
        <dbReference type="SAM" id="MobiDB-lite"/>
    </source>
</evidence>
<evidence type="ECO:0000256" key="15">
    <source>
        <dbReference type="ARBA" id="ARBA00023254"/>
    </source>
</evidence>
<evidence type="ECO:0000256" key="14">
    <source>
        <dbReference type="ARBA" id="ARBA00023242"/>
    </source>
</evidence>
<keyword evidence="7" id="KW-0479">Metal-binding</keyword>
<dbReference type="CDD" id="cd00840">
    <property type="entry name" value="MPP_Mre11_N"/>
    <property type="match status" value="1"/>
</dbReference>
<dbReference type="Pfam" id="PF04152">
    <property type="entry name" value="Mre11_DNA_bind"/>
    <property type="match status" value="1"/>
</dbReference>
<evidence type="ECO:0000256" key="10">
    <source>
        <dbReference type="ARBA" id="ARBA00022801"/>
    </source>
</evidence>
<dbReference type="InterPro" id="IPR029052">
    <property type="entry name" value="Metallo-depent_PP-like"/>
</dbReference>
<dbReference type="PANTHER" id="PTHR10139">
    <property type="entry name" value="DOUBLE-STRAND BREAK REPAIR PROTEIN MRE11"/>
    <property type="match status" value="1"/>
</dbReference>
<dbReference type="SMART" id="SM01347">
    <property type="entry name" value="Mre11_DNA_bind"/>
    <property type="match status" value="1"/>
</dbReference>
<dbReference type="SUPFAM" id="SSF56300">
    <property type="entry name" value="Metallo-dependent phosphatases"/>
    <property type="match status" value="1"/>
</dbReference>
<dbReference type="GO" id="GO:0097552">
    <property type="term" value="P:mitochondrial double-strand break repair via homologous recombination"/>
    <property type="evidence" value="ECO:0007669"/>
    <property type="project" value="TreeGrafter"/>
</dbReference>
<protein>
    <submittedName>
        <fullName evidence="19">MRE11, DNA repair exonuclease</fullName>
    </submittedName>
</protein>
<dbReference type="GO" id="GO:0030870">
    <property type="term" value="C:Mre11 complex"/>
    <property type="evidence" value="ECO:0007669"/>
    <property type="project" value="InterPro"/>
</dbReference>
<keyword evidence="12" id="KW-0234">DNA repair</keyword>
<keyword evidence="11 19" id="KW-0269">Exonuclease</keyword>
<comment type="subcellular location">
    <subcellularLocation>
        <location evidence="3">Chromosome</location>
    </subcellularLocation>
    <subcellularLocation>
        <location evidence="2">Nucleus</location>
    </subcellularLocation>
</comment>
<keyword evidence="15" id="KW-0469">Meiosis</keyword>
<proteinExistence type="inferred from homology"/>
<evidence type="ECO:0000256" key="1">
    <source>
        <dbReference type="ARBA" id="ARBA00001936"/>
    </source>
</evidence>
<feature type="compositionally biased region" description="Acidic residues" evidence="17">
    <location>
        <begin position="504"/>
        <end position="514"/>
    </location>
</feature>
<comment type="similarity">
    <text evidence="4">Belongs to the MRE11/RAD32 family.</text>
</comment>
<evidence type="ECO:0000256" key="13">
    <source>
        <dbReference type="ARBA" id="ARBA00023211"/>
    </source>
</evidence>
<keyword evidence="20" id="KW-1185">Reference proteome</keyword>
<dbReference type="InterPro" id="IPR003701">
    <property type="entry name" value="Mre11"/>
</dbReference>
<organism evidence="19 20">
    <name type="scientific">Blastocystis sp. subtype 1 (strain ATCC 50177 / NandII)</name>
    <dbReference type="NCBI Taxonomy" id="478820"/>
    <lineage>
        <taxon>Eukaryota</taxon>
        <taxon>Sar</taxon>
        <taxon>Stramenopiles</taxon>
        <taxon>Bigyra</taxon>
        <taxon>Opalozoa</taxon>
        <taxon>Opalinata</taxon>
        <taxon>Blastocystidae</taxon>
        <taxon>Blastocystis</taxon>
    </lineage>
</organism>
<accession>A0A196S808</accession>
<evidence type="ECO:0000259" key="18">
    <source>
        <dbReference type="SMART" id="SM01347"/>
    </source>
</evidence>
<dbReference type="Gene3D" id="3.30.110.110">
    <property type="entry name" value="Mre11, capping domain"/>
    <property type="match status" value="1"/>
</dbReference>
<evidence type="ECO:0000256" key="8">
    <source>
        <dbReference type="ARBA" id="ARBA00022759"/>
    </source>
</evidence>
<dbReference type="GO" id="GO:0008296">
    <property type="term" value="F:3'-5'-DNA exonuclease activity"/>
    <property type="evidence" value="ECO:0007669"/>
    <property type="project" value="InterPro"/>
</dbReference>
<reference evidence="19 20" key="1">
    <citation type="submission" date="2016-05" db="EMBL/GenBank/DDBJ databases">
        <title>Nuclear genome of Blastocystis sp. subtype 1 NandII.</title>
        <authorList>
            <person name="Gentekaki E."/>
            <person name="Curtis B."/>
            <person name="Stairs C."/>
            <person name="Eme L."/>
            <person name="Herman E."/>
            <person name="Klimes V."/>
            <person name="Arias M.C."/>
            <person name="Elias M."/>
            <person name="Hilliou F."/>
            <person name="Klute M."/>
            <person name="Malik S.-B."/>
            <person name="Pightling A."/>
            <person name="Rachubinski R."/>
            <person name="Salas D."/>
            <person name="Schlacht A."/>
            <person name="Suga H."/>
            <person name="Archibald J."/>
            <person name="Ball S.G."/>
            <person name="Clark G."/>
            <person name="Dacks J."/>
            <person name="Van Der Giezen M."/>
            <person name="Tsaousis A."/>
            <person name="Roger A."/>
        </authorList>
    </citation>
    <scope>NUCLEOTIDE SEQUENCE [LARGE SCALE GENOMIC DNA]</scope>
    <source>
        <strain evidence="20">ATCC 50177 / NandII</strain>
    </source>
</reference>
<evidence type="ECO:0000256" key="11">
    <source>
        <dbReference type="ARBA" id="ARBA00022839"/>
    </source>
</evidence>
<dbReference type="Pfam" id="PF00149">
    <property type="entry name" value="Metallophos"/>
    <property type="match status" value="1"/>
</dbReference>
<evidence type="ECO:0000256" key="12">
    <source>
        <dbReference type="ARBA" id="ARBA00023204"/>
    </source>
</evidence>
<dbReference type="GO" id="GO:0007095">
    <property type="term" value="P:mitotic G2 DNA damage checkpoint signaling"/>
    <property type="evidence" value="ECO:0007669"/>
    <property type="project" value="TreeGrafter"/>
</dbReference>
<dbReference type="Proteomes" id="UP000078348">
    <property type="component" value="Unassembled WGS sequence"/>
</dbReference>
<feature type="active site" description="Proton donor" evidence="16">
    <location>
        <position position="120"/>
    </location>
</feature>
<name>A0A196S808_BLAHN</name>
<keyword evidence="6" id="KW-0540">Nuclease</keyword>
<dbReference type="Gene3D" id="3.60.21.10">
    <property type="match status" value="1"/>
</dbReference>
<evidence type="ECO:0000256" key="2">
    <source>
        <dbReference type="ARBA" id="ARBA00004123"/>
    </source>
</evidence>
<evidence type="ECO:0000256" key="9">
    <source>
        <dbReference type="ARBA" id="ARBA00022763"/>
    </source>
</evidence>
<comment type="caution">
    <text evidence="19">The sequence shown here is derived from an EMBL/GenBank/DDBJ whole genome shotgun (WGS) entry which is preliminary data.</text>
</comment>
<dbReference type="PANTHER" id="PTHR10139:SF1">
    <property type="entry name" value="DOUBLE-STRAND BREAK REPAIR PROTEIN MRE11"/>
    <property type="match status" value="1"/>
</dbReference>
<dbReference type="InterPro" id="IPR038487">
    <property type="entry name" value="Mre11_capping_dom"/>
</dbReference>
<dbReference type="GO" id="GO:0042138">
    <property type="term" value="P:meiotic DNA double-strand break formation"/>
    <property type="evidence" value="ECO:0007669"/>
    <property type="project" value="TreeGrafter"/>
</dbReference>
<feature type="domain" description="Mre11 DNA-binding" evidence="18">
    <location>
        <begin position="288"/>
        <end position="442"/>
    </location>
</feature>
<dbReference type="OrthoDB" id="30417at2759"/>
<evidence type="ECO:0000256" key="7">
    <source>
        <dbReference type="ARBA" id="ARBA00022723"/>
    </source>
</evidence>
<dbReference type="GO" id="GO:0000724">
    <property type="term" value="P:double-strand break repair via homologous recombination"/>
    <property type="evidence" value="ECO:0007669"/>
    <property type="project" value="TreeGrafter"/>
</dbReference>
<keyword evidence="13" id="KW-0464">Manganese</keyword>
<evidence type="ECO:0000256" key="5">
    <source>
        <dbReference type="ARBA" id="ARBA00022454"/>
    </source>
</evidence>
<dbReference type="GO" id="GO:0000014">
    <property type="term" value="F:single-stranded DNA endodeoxyribonuclease activity"/>
    <property type="evidence" value="ECO:0007669"/>
    <property type="project" value="TreeGrafter"/>
</dbReference>
<evidence type="ECO:0000313" key="20">
    <source>
        <dbReference type="Proteomes" id="UP000078348"/>
    </source>
</evidence>
<dbReference type="InterPro" id="IPR004843">
    <property type="entry name" value="Calcineurin-like_PHP"/>
</dbReference>
<evidence type="ECO:0000256" key="6">
    <source>
        <dbReference type="ARBA" id="ARBA00022722"/>
    </source>
</evidence>
<dbReference type="InterPro" id="IPR041796">
    <property type="entry name" value="Mre11_N"/>
</dbReference>
<keyword evidence="8" id="KW-0255">Endonuclease</keyword>
<dbReference type="GO" id="GO:0030145">
    <property type="term" value="F:manganese ion binding"/>
    <property type="evidence" value="ECO:0007669"/>
    <property type="project" value="InterPro"/>
</dbReference>
<dbReference type="GO" id="GO:0006303">
    <property type="term" value="P:double-strand break repair via nonhomologous end joining"/>
    <property type="evidence" value="ECO:0007669"/>
    <property type="project" value="TreeGrafter"/>
</dbReference>
<dbReference type="GO" id="GO:0000723">
    <property type="term" value="P:telomere maintenance"/>
    <property type="evidence" value="ECO:0007669"/>
    <property type="project" value="TreeGrafter"/>
</dbReference>
<keyword evidence="9" id="KW-0227">DNA damage</keyword>
<dbReference type="PIRSF" id="PIRSF000882">
    <property type="entry name" value="DSB_repair_MRE11"/>
    <property type="match status" value="1"/>
</dbReference>
<keyword evidence="5" id="KW-0158">Chromosome</keyword>
<feature type="region of interest" description="Disordered" evidence="17">
    <location>
        <begin position="499"/>
        <end position="531"/>
    </location>
</feature>
<dbReference type="GO" id="GO:0035861">
    <property type="term" value="C:site of double-strand break"/>
    <property type="evidence" value="ECO:0007669"/>
    <property type="project" value="TreeGrafter"/>
</dbReference>
<keyword evidence="10" id="KW-0378">Hydrolase</keyword>
<dbReference type="EMBL" id="LXWW01000454">
    <property type="protein sequence ID" value="OAO13168.1"/>
    <property type="molecule type" value="Genomic_DNA"/>
</dbReference>
<dbReference type="STRING" id="478820.A0A196S808"/>
<comment type="cofactor">
    <cofactor evidence="1">
        <name>Mn(2+)</name>
        <dbReference type="ChEBI" id="CHEBI:29035"/>
    </cofactor>
</comment>